<dbReference type="AlphaFoldDB" id="A0A834B5A9"/>
<gene>
    <name evidence="2" type="ORF">HJG60_015804</name>
</gene>
<protein>
    <submittedName>
        <fullName evidence="2">Protein tyrosine phosphatase domain containing 1</fullName>
    </submittedName>
</protein>
<proteinExistence type="predicted"/>
<dbReference type="Proteomes" id="UP000664940">
    <property type="component" value="Unassembled WGS sequence"/>
</dbReference>
<dbReference type="InterPro" id="IPR050561">
    <property type="entry name" value="PTP"/>
</dbReference>
<evidence type="ECO:0000256" key="1">
    <source>
        <dbReference type="SAM" id="MobiDB-lite"/>
    </source>
</evidence>
<dbReference type="PANTHER" id="PTHR23339">
    <property type="entry name" value="TYROSINE SPECIFIC PROTEIN PHOSPHATASE AND DUAL SPECIFICITY PROTEIN PHOSPHATASE"/>
    <property type="match status" value="1"/>
</dbReference>
<feature type="region of interest" description="Disordered" evidence="1">
    <location>
        <begin position="82"/>
        <end position="116"/>
    </location>
</feature>
<comment type="caution">
    <text evidence="2">The sequence shown here is derived from an EMBL/GenBank/DDBJ whole genome shotgun (WGS) entry which is preliminary data.</text>
</comment>
<feature type="region of interest" description="Disordered" evidence="1">
    <location>
        <begin position="1"/>
        <end position="24"/>
    </location>
</feature>
<feature type="compositionally biased region" description="Polar residues" evidence="1">
    <location>
        <begin position="88"/>
        <end position="105"/>
    </location>
</feature>
<reference evidence="2 3" key="1">
    <citation type="journal article" date="2020" name="Nature">
        <title>Six reference-quality genomes reveal evolution of bat adaptations.</title>
        <authorList>
            <person name="Jebb D."/>
            <person name="Huang Z."/>
            <person name="Pippel M."/>
            <person name="Hughes G.M."/>
            <person name="Lavrichenko K."/>
            <person name="Devanna P."/>
            <person name="Winkler S."/>
            <person name="Jermiin L.S."/>
            <person name="Skirmuntt E.C."/>
            <person name="Katzourakis A."/>
            <person name="Burkitt-Gray L."/>
            <person name="Ray D.A."/>
            <person name="Sullivan K.A.M."/>
            <person name="Roscito J.G."/>
            <person name="Kirilenko B.M."/>
            <person name="Davalos L.M."/>
            <person name="Corthals A.P."/>
            <person name="Power M.L."/>
            <person name="Jones G."/>
            <person name="Ransome R.D."/>
            <person name="Dechmann D.K.N."/>
            <person name="Locatelli A.G."/>
            <person name="Puechmaille S.J."/>
            <person name="Fedrigo O."/>
            <person name="Jarvis E.D."/>
            <person name="Hiller M."/>
            <person name="Vernes S.C."/>
            <person name="Myers E.W."/>
            <person name="Teeling E.C."/>
        </authorList>
    </citation>
    <scope>NUCLEOTIDE SEQUENCE [LARGE SCALE GENOMIC DNA]</scope>
    <source>
        <strain evidence="2">Bat1K_MPI-CBG_1</strain>
    </source>
</reference>
<evidence type="ECO:0000313" key="3">
    <source>
        <dbReference type="Proteomes" id="UP000664940"/>
    </source>
</evidence>
<sequence>MASESHVRRGRVSGAGNDLLQRQQHQRLPGVLMSGSYATTMAAGVFPQNEQPYSILNNSGHAENMKGILCLYEVHGSCSSPLDCGSGPKTQSSQSSIGPKTQNSKDAPEVAPHTALQSELSVEKRRILAAKALANLSEFAEKEEVKRKVEMWQKELNSRNGAWERICGEKDPFILCSLMWSWVEQLKEPVITQEDMNMLVDRHADTAEALFLLEKGQHQTILCVLHCIVSLQTIPVDVEEAVLARAIKAFTKVNFDSENGPIVYNTLKKIFKHTLEEKRKRTKDNPKPHVY</sequence>
<organism evidence="2 3">
    <name type="scientific">Phyllostomus discolor</name>
    <name type="common">pale spear-nosed bat</name>
    <dbReference type="NCBI Taxonomy" id="89673"/>
    <lineage>
        <taxon>Eukaryota</taxon>
        <taxon>Metazoa</taxon>
        <taxon>Chordata</taxon>
        <taxon>Craniata</taxon>
        <taxon>Vertebrata</taxon>
        <taxon>Euteleostomi</taxon>
        <taxon>Mammalia</taxon>
        <taxon>Eutheria</taxon>
        <taxon>Laurasiatheria</taxon>
        <taxon>Chiroptera</taxon>
        <taxon>Yangochiroptera</taxon>
        <taxon>Phyllostomidae</taxon>
        <taxon>Phyllostominae</taxon>
        <taxon>Phyllostomus</taxon>
    </lineage>
</organism>
<accession>A0A834B5A9</accession>
<evidence type="ECO:0000313" key="2">
    <source>
        <dbReference type="EMBL" id="KAF6126702.1"/>
    </source>
</evidence>
<name>A0A834B5A9_9CHIR</name>
<dbReference type="EMBL" id="JABVXQ010000002">
    <property type="protein sequence ID" value="KAF6126702.1"/>
    <property type="molecule type" value="Genomic_DNA"/>
</dbReference>